<organism evidence="5 6">
    <name type="scientific">Olpidium bornovanus</name>
    <dbReference type="NCBI Taxonomy" id="278681"/>
    <lineage>
        <taxon>Eukaryota</taxon>
        <taxon>Fungi</taxon>
        <taxon>Fungi incertae sedis</taxon>
        <taxon>Olpidiomycota</taxon>
        <taxon>Olpidiomycotina</taxon>
        <taxon>Olpidiomycetes</taxon>
        <taxon>Olpidiales</taxon>
        <taxon>Olpidiaceae</taxon>
        <taxon>Olpidium</taxon>
    </lineage>
</organism>
<evidence type="ECO:0000256" key="3">
    <source>
        <dbReference type="ARBA" id="ARBA00022833"/>
    </source>
</evidence>
<protein>
    <recommendedName>
        <fullName evidence="7">Dihydroorotase</fullName>
    </recommendedName>
</protein>
<accession>A0A8H8DHD0</accession>
<proteinExistence type="predicted"/>
<dbReference type="Gene3D" id="3.20.20.140">
    <property type="entry name" value="Metal-dependent hydrolases"/>
    <property type="match status" value="1"/>
</dbReference>
<dbReference type="GO" id="GO:0044205">
    <property type="term" value="P:'de novo' UMP biosynthetic process"/>
    <property type="evidence" value="ECO:0007669"/>
    <property type="project" value="UniProtKB-UniPathway"/>
</dbReference>
<dbReference type="InterPro" id="IPR004721">
    <property type="entry name" value="DHOdimr"/>
</dbReference>
<dbReference type="InterPro" id="IPR002195">
    <property type="entry name" value="Dihydroorotase_CS"/>
</dbReference>
<evidence type="ECO:0000313" key="6">
    <source>
        <dbReference type="Proteomes" id="UP000673691"/>
    </source>
</evidence>
<keyword evidence="3" id="KW-0862">Zinc</keyword>
<dbReference type="EMBL" id="JAEFCI010008188">
    <property type="protein sequence ID" value="KAG5458619.1"/>
    <property type="molecule type" value="Genomic_DNA"/>
</dbReference>
<dbReference type="GO" id="GO:0006207">
    <property type="term" value="P:'de novo' pyrimidine nucleobase biosynthetic process"/>
    <property type="evidence" value="ECO:0007669"/>
    <property type="project" value="TreeGrafter"/>
</dbReference>
<keyword evidence="4" id="KW-0665">Pyrimidine biosynthesis</keyword>
<dbReference type="GO" id="GO:0005737">
    <property type="term" value="C:cytoplasm"/>
    <property type="evidence" value="ECO:0007669"/>
    <property type="project" value="TreeGrafter"/>
</dbReference>
<dbReference type="Proteomes" id="UP000673691">
    <property type="component" value="Unassembled WGS sequence"/>
</dbReference>
<name>A0A8H8DHD0_9FUNG</name>
<dbReference type="PANTHER" id="PTHR43137">
    <property type="entry name" value="DIHYDROOROTASE"/>
    <property type="match status" value="1"/>
</dbReference>
<keyword evidence="2" id="KW-0378">Hydrolase</keyword>
<evidence type="ECO:0000313" key="5">
    <source>
        <dbReference type="EMBL" id="KAG5458619.1"/>
    </source>
</evidence>
<dbReference type="InterPro" id="IPR032466">
    <property type="entry name" value="Metal_Hydrolase"/>
</dbReference>
<keyword evidence="6" id="KW-1185">Reference proteome</keyword>
<dbReference type="GO" id="GO:0004151">
    <property type="term" value="F:dihydroorotase activity"/>
    <property type="evidence" value="ECO:0007669"/>
    <property type="project" value="InterPro"/>
</dbReference>
<dbReference type="SUPFAM" id="SSF51556">
    <property type="entry name" value="Metallo-dependent hydrolases"/>
    <property type="match status" value="1"/>
</dbReference>
<evidence type="ECO:0000256" key="4">
    <source>
        <dbReference type="ARBA" id="ARBA00022975"/>
    </source>
</evidence>
<sequence length="109" mass="11892">MADAVLELPAAADMHVHLRQGSLMRMVVPKLCDGGVGIAYVMVRAPPGRPFAHRDAPAMFAWKREAVAYRAELEKLVPPGSVTFMMTLYLCPDLTPDEIWKAKEAGIAG</sequence>
<gene>
    <name evidence="5" type="ORF">BJ554DRAFT_1123</name>
</gene>
<evidence type="ECO:0000256" key="1">
    <source>
        <dbReference type="ARBA" id="ARBA00022723"/>
    </source>
</evidence>
<dbReference type="UniPathway" id="UPA00070">
    <property type="reaction ID" value="UER00117"/>
</dbReference>
<dbReference type="PANTHER" id="PTHR43137:SF1">
    <property type="entry name" value="DIHYDROOROTASE"/>
    <property type="match status" value="1"/>
</dbReference>
<dbReference type="AlphaFoldDB" id="A0A8H8DHD0"/>
<dbReference type="PROSITE" id="PS00482">
    <property type="entry name" value="DIHYDROOROTASE_1"/>
    <property type="match status" value="1"/>
</dbReference>
<comment type="caution">
    <text evidence="5">The sequence shown here is derived from an EMBL/GenBank/DDBJ whole genome shotgun (WGS) entry which is preliminary data.</text>
</comment>
<evidence type="ECO:0008006" key="7">
    <source>
        <dbReference type="Google" id="ProtNLM"/>
    </source>
</evidence>
<dbReference type="OrthoDB" id="1670005at2759"/>
<reference evidence="5 6" key="1">
    <citation type="journal article" name="Sci. Rep.">
        <title>Genome-scale phylogenetic analyses confirm Olpidium as the closest living zoosporic fungus to the non-flagellated, terrestrial fungi.</title>
        <authorList>
            <person name="Chang Y."/>
            <person name="Rochon D."/>
            <person name="Sekimoto S."/>
            <person name="Wang Y."/>
            <person name="Chovatia M."/>
            <person name="Sandor L."/>
            <person name="Salamov A."/>
            <person name="Grigoriev I.V."/>
            <person name="Stajich J.E."/>
            <person name="Spatafora J.W."/>
        </authorList>
    </citation>
    <scope>NUCLEOTIDE SEQUENCE [LARGE SCALE GENOMIC DNA]</scope>
    <source>
        <strain evidence="5">S191</strain>
    </source>
</reference>
<evidence type="ECO:0000256" key="2">
    <source>
        <dbReference type="ARBA" id="ARBA00022801"/>
    </source>
</evidence>
<dbReference type="GO" id="GO:0046872">
    <property type="term" value="F:metal ion binding"/>
    <property type="evidence" value="ECO:0007669"/>
    <property type="project" value="UniProtKB-KW"/>
</dbReference>
<keyword evidence="1" id="KW-0479">Metal-binding</keyword>